<keyword evidence="8 10" id="KW-0675">Receptor</keyword>
<keyword evidence="6 10" id="KW-1133">Transmembrane helix</keyword>
<accession>S5U356</accession>
<evidence type="ECO:0000313" key="15">
    <source>
        <dbReference type="RefSeq" id="XP_015591244.1"/>
    </source>
</evidence>
<keyword evidence="9 10" id="KW-0807">Transducer</keyword>
<evidence type="ECO:0000313" key="14">
    <source>
        <dbReference type="RefSeq" id="NP_001310772.1"/>
    </source>
</evidence>
<keyword evidence="3 10" id="KW-0716">Sensory transduction</keyword>
<evidence type="ECO:0000256" key="2">
    <source>
        <dbReference type="ARBA" id="ARBA00022475"/>
    </source>
</evidence>
<keyword evidence="13" id="KW-1185">Reference proteome</keyword>
<keyword evidence="4 10" id="KW-0812">Transmembrane</keyword>
<dbReference type="GeneID" id="107265877"/>
<dbReference type="PANTHER" id="PTHR21137">
    <property type="entry name" value="ODORANT RECEPTOR"/>
    <property type="match status" value="1"/>
</dbReference>
<evidence type="ECO:0000256" key="6">
    <source>
        <dbReference type="ARBA" id="ARBA00022989"/>
    </source>
</evidence>
<evidence type="ECO:0000313" key="12">
    <source>
        <dbReference type="EMBL" id="ARN17884.1"/>
    </source>
</evidence>
<evidence type="ECO:0000256" key="1">
    <source>
        <dbReference type="ARBA" id="ARBA00004651"/>
    </source>
</evidence>
<dbReference type="Proteomes" id="UP000694920">
    <property type="component" value="Unplaced"/>
</dbReference>
<dbReference type="PANTHER" id="PTHR21137:SF35">
    <property type="entry name" value="ODORANT RECEPTOR 19A-RELATED"/>
    <property type="match status" value="1"/>
</dbReference>
<dbReference type="RefSeq" id="XP_015591244.1">
    <property type="nucleotide sequence ID" value="XM_015735758.2"/>
</dbReference>
<feature type="transmembrane region" description="Helical" evidence="10">
    <location>
        <begin position="133"/>
        <end position="154"/>
    </location>
</feature>
<name>S5U356_CEPCN</name>
<dbReference type="EMBL" id="KC778504">
    <property type="protein sequence ID" value="AGS43051.1"/>
    <property type="molecule type" value="mRNA"/>
</dbReference>
<evidence type="ECO:0000256" key="5">
    <source>
        <dbReference type="ARBA" id="ARBA00022725"/>
    </source>
</evidence>
<evidence type="ECO:0000256" key="10">
    <source>
        <dbReference type="RuleBase" id="RU351113"/>
    </source>
</evidence>
<feature type="transmembrane region" description="Helical" evidence="10">
    <location>
        <begin position="184"/>
        <end position="210"/>
    </location>
</feature>
<keyword evidence="5 10" id="KW-0552">Olfaction</keyword>
<dbReference type="EMBL" id="KX609477">
    <property type="protein sequence ID" value="ARN17884.1"/>
    <property type="molecule type" value="mRNA"/>
</dbReference>
<dbReference type="Pfam" id="PF02949">
    <property type="entry name" value="7tm_6"/>
    <property type="match status" value="1"/>
</dbReference>
<comment type="similarity">
    <text evidence="10">Belongs to the insect chemoreceptor superfamily. Heteromeric odorant receptor channel (TC 1.A.69) family.</text>
</comment>
<dbReference type="GO" id="GO:0004984">
    <property type="term" value="F:olfactory receptor activity"/>
    <property type="evidence" value="ECO:0007669"/>
    <property type="project" value="InterPro"/>
</dbReference>
<dbReference type="KEGG" id="ccin:107265877"/>
<evidence type="ECO:0000256" key="8">
    <source>
        <dbReference type="ARBA" id="ARBA00023170"/>
    </source>
</evidence>
<organism evidence="11">
    <name type="scientific">Cephus cinctus</name>
    <name type="common">Wheat stem sawfly</name>
    <dbReference type="NCBI Taxonomy" id="211228"/>
    <lineage>
        <taxon>Eukaryota</taxon>
        <taxon>Metazoa</taxon>
        <taxon>Ecdysozoa</taxon>
        <taxon>Arthropoda</taxon>
        <taxon>Hexapoda</taxon>
        <taxon>Insecta</taxon>
        <taxon>Pterygota</taxon>
        <taxon>Neoptera</taxon>
        <taxon>Endopterygota</taxon>
        <taxon>Hymenoptera</taxon>
        <taxon>Cephoidea</taxon>
        <taxon>Cephidae</taxon>
        <taxon>Cephus</taxon>
    </lineage>
</organism>
<evidence type="ECO:0000256" key="9">
    <source>
        <dbReference type="ARBA" id="ARBA00023224"/>
    </source>
</evidence>
<keyword evidence="2" id="KW-1003">Cell membrane</keyword>
<feature type="transmembrane region" description="Helical" evidence="10">
    <location>
        <begin position="259"/>
        <end position="280"/>
    </location>
</feature>
<protein>
    <recommendedName>
        <fullName evidence="10">Odorant receptor</fullName>
    </recommendedName>
</protein>
<dbReference type="AlphaFoldDB" id="S5U356"/>
<dbReference type="InterPro" id="IPR004117">
    <property type="entry name" value="7tm6_olfct_rcpt"/>
</dbReference>
<evidence type="ECO:0000313" key="13">
    <source>
        <dbReference type="Proteomes" id="UP000694920"/>
    </source>
</evidence>
<proteinExistence type="evidence at transcript level"/>
<reference evidence="12" key="2">
    <citation type="submission" date="2016-07" db="EMBL/GenBank/DDBJ databases">
        <title>Olfactory-related genes from the wheat stem sawfly, an agronomic pest and primitive hymenopteran.</title>
        <authorList>
            <person name="Gress J.C."/>
            <person name="Carey C.C."/>
            <person name="Dykgreve T.A."/>
            <person name="Walden K.O."/>
            <person name="Robertson H.M."/>
            <person name="Mazurie A."/>
            <person name="Wanner K.W."/>
        </authorList>
    </citation>
    <scope>NUCLEOTIDE SEQUENCE</scope>
</reference>
<dbReference type="GO" id="GO:0007165">
    <property type="term" value="P:signal transduction"/>
    <property type="evidence" value="ECO:0007669"/>
    <property type="project" value="UniProtKB-KW"/>
</dbReference>
<keyword evidence="7 10" id="KW-0472">Membrane</keyword>
<sequence length="387" mass="43812">MDVPLHGGEEYDQFIKPVMNTMQIISIWPLAADCGSYEYLLRICHQILMFFVTGTMSIVVTADVIHNWGNMDTATECSLIASAFVLCFLRLMVYTYHQKDMRYVVETMRSDWADASYEEKQVLKEKCDFAFRLAKYFIATVAITIAFFMTVPMLETYILHSEEKILPFRGYFFLNHTLSPNYEMIYIFEIIAGSFGGSMIAGVTSFNLVVIMHGAARFSLLQKKLESLNRNDPDVNKLMVKCIKLHQDAIKFADALEDIINVVALGQFVTSTGLVCFAGFQLTSMLEDRGRLMKYSTFLNSAILELFIFSFSGNELIVESEAVGDAAYRSDWASSSFTQSLRILMMRATLPSRITAAKFYSMSLESFSAVLSTSFSYFTVLKAVSEE</sequence>
<reference evidence="11 14" key="1">
    <citation type="journal article" date="2013" name="Insect Mol. Biol.">
        <title>Odorant receptors of a primitive hymenopteran pest, the wheat stem sawfly.</title>
        <authorList>
            <person name="Gress J.C."/>
            <person name="Robertson H.M."/>
            <person name="Weaver D.K."/>
            <person name="Dlakic M."/>
            <person name="Wanner K.W."/>
        </authorList>
    </citation>
    <scope>NUCLEOTIDE SEQUENCE</scope>
    <source>
        <tissue evidence="11">Antennae</tissue>
    </source>
</reference>
<feature type="transmembrane region" description="Helical" evidence="10">
    <location>
        <begin position="78"/>
        <end position="96"/>
    </location>
</feature>
<reference evidence="14 15" key="3">
    <citation type="submission" date="2025-04" db="UniProtKB">
        <authorList>
            <consortium name="RefSeq"/>
        </authorList>
    </citation>
    <scope>IDENTIFICATION</scope>
</reference>
<evidence type="ECO:0000256" key="3">
    <source>
        <dbReference type="ARBA" id="ARBA00022606"/>
    </source>
</evidence>
<feature type="transmembrane region" description="Helical" evidence="10">
    <location>
        <begin position="47"/>
        <end position="66"/>
    </location>
</feature>
<dbReference type="GO" id="GO:0005549">
    <property type="term" value="F:odorant binding"/>
    <property type="evidence" value="ECO:0007669"/>
    <property type="project" value="InterPro"/>
</dbReference>
<comment type="subcellular location">
    <subcellularLocation>
        <location evidence="1 10">Cell membrane</location>
        <topology evidence="1 10">Multi-pass membrane protein</topology>
    </subcellularLocation>
</comment>
<dbReference type="RefSeq" id="NP_001310772.1">
    <property type="nucleotide sequence ID" value="NM_001323843.1"/>
</dbReference>
<dbReference type="OrthoDB" id="8185860at2759"/>
<evidence type="ECO:0000256" key="7">
    <source>
        <dbReference type="ARBA" id="ARBA00023136"/>
    </source>
</evidence>
<gene>
    <name evidence="12 14" type="primary">Or8</name>
    <name evidence="14 15" type="synonym">LOC107265877</name>
</gene>
<evidence type="ECO:0000256" key="4">
    <source>
        <dbReference type="ARBA" id="ARBA00022692"/>
    </source>
</evidence>
<comment type="caution">
    <text evidence="10">Lacks conserved residue(s) required for the propagation of feature annotation.</text>
</comment>
<evidence type="ECO:0000313" key="11">
    <source>
        <dbReference type="EMBL" id="AGS43051.1"/>
    </source>
</evidence>
<dbReference type="GO" id="GO:0005886">
    <property type="term" value="C:plasma membrane"/>
    <property type="evidence" value="ECO:0007669"/>
    <property type="project" value="UniProtKB-SubCell"/>
</dbReference>